<dbReference type="HAMAP" id="MF_00041">
    <property type="entry name" value="Cys_tRNA_synth"/>
    <property type="match status" value="1"/>
</dbReference>
<dbReference type="SUPFAM" id="SSF47323">
    <property type="entry name" value="Anticodon-binding domain of a subclass of class I aminoacyl-tRNA synthetases"/>
    <property type="match status" value="1"/>
</dbReference>
<feature type="binding site" evidence="12">
    <location>
        <position position="234"/>
    </location>
    <ligand>
        <name>Zn(2+)</name>
        <dbReference type="ChEBI" id="CHEBI:29105"/>
    </ligand>
</feature>
<dbReference type="InterPro" id="IPR056411">
    <property type="entry name" value="CysS_C"/>
</dbReference>
<evidence type="ECO:0000256" key="12">
    <source>
        <dbReference type="HAMAP-Rule" id="MF_00041"/>
    </source>
</evidence>
<dbReference type="CDD" id="cd00672">
    <property type="entry name" value="CysRS_core"/>
    <property type="match status" value="1"/>
</dbReference>
<keyword evidence="5 12" id="KW-0436">Ligase</keyword>
<dbReference type="CDD" id="cd07963">
    <property type="entry name" value="Anticodon_Ia_Cys"/>
    <property type="match status" value="1"/>
</dbReference>
<dbReference type="EC" id="6.1.1.16" evidence="12"/>
<keyword evidence="8 12" id="KW-0862">Zinc</keyword>
<dbReference type="EMBL" id="JADPMR010000001">
    <property type="protein sequence ID" value="MBF9000012.1"/>
    <property type="molecule type" value="Genomic_DNA"/>
</dbReference>
<dbReference type="InterPro" id="IPR014729">
    <property type="entry name" value="Rossmann-like_a/b/a_fold"/>
</dbReference>
<keyword evidence="7 12" id="KW-0547">Nucleotide-binding</keyword>
<evidence type="ECO:0000256" key="1">
    <source>
        <dbReference type="ARBA" id="ARBA00004496"/>
    </source>
</evidence>
<dbReference type="SMART" id="SM00840">
    <property type="entry name" value="DALR_2"/>
    <property type="match status" value="1"/>
</dbReference>
<dbReference type="Pfam" id="PF23493">
    <property type="entry name" value="CysS_C"/>
    <property type="match status" value="1"/>
</dbReference>
<dbReference type="InterPro" id="IPR032678">
    <property type="entry name" value="tRNA-synt_1_cat_dom"/>
</dbReference>
<keyword evidence="6 12" id="KW-0479">Metal-binding</keyword>
<dbReference type="Gene3D" id="1.20.120.1910">
    <property type="entry name" value="Cysteine-tRNA ligase, C-terminal anti-codon recognition domain"/>
    <property type="match status" value="1"/>
</dbReference>
<evidence type="ECO:0000256" key="4">
    <source>
        <dbReference type="ARBA" id="ARBA00022490"/>
    </source>
</evidence>
<evidence type="ECO:0000256" key="2">
    <source>
        <dbReference type="ARBA" id="ARBA00005594"/>
    </source>
</evidence>
<evidence type="ECO:0000256" key="7">
    <source>
        <dbReference type="ARBA" id="ARBA00022741"/>
    </source>
</evidence>
<feature type="binding site" evidence="12">
    <location>
        <position position="28"/>
    </location>
    <ligand>
        <name>Zn(2+)</name>
        <dbReference type="ChEBI" id="CHEBI:29105"/>
    </ligand>
</feature>
<feature type="binding site" evidence="12">
    <location>
        <position position="209"/>
    </location>
    <ligand>
        <name>Zn(2+)</name>
        <dbReference type="ChEBI" id="CHEBI:29105"/>
    </ligand>
</feature>
<evidence type="ECO:0000259" key="13">
    <source>
        <dbReference type="SMART" id="SM00840"/>
    </source>
</evidence>
<comment type="subunit">
    <text evidence="3 12">Monomer.</text>
</comment>
<dbReference type="GO" id="GO:0004817">
    <property type="term" value="F:cysteine-tRNA ligase activity"/>
    <property type="evidence" value="ECO:0007669"/>
    <property type="project" value="UniProtKB-EC"/>
</dbReference>
<evidence type="ECO:0000256" key="6">
    <source>
        <dbReference type="ARBA" id="ARBA00022723"/>
    </source>
</evidence>
<comment type="similarity">
    <text evidence="2 12">Belongs to the class-I aminoacyl-tRNA synthetase family.</text>
</comment>
<evidence type="ECO:0000256" key="11">
    <source>
        <dbReference type="ARBA" id="ARBA00023146"/>
    </source>
</evidence>
<dbReference type="Gene3D" id="3.40.50.620">
    <property type="entry name" value="HUPs"/>
    <property type="match status" value="1"/>
</dbReference>
<comment type="cofactor">
    <cofactor evidence="12">
        <name>Zn(2+)</name>
        <dbReference type="ChEBI" id="CHEBI:29105"/>
    </cofactor>
    <text evidence="12">Binds 1 zinc ion per subunit.</text>
</comment>
<dbReference type="InterPro" id="IPR009080">
    <property type="entry name" value="tRNAsynth_Ia_anticodon-bd"/>
</dbReference>
<evidence type="ECO:0000313" key="15">
    <source>
        <dbReference type="Proteomes" id="UP000597206"/>
    </source>
</evidence>
<feature type="domain" description="Cysteinyl-tRNA synthetase class Ia DALR" evidence="13">
    <location>
        <begin position="341"/>
        <end position="402"/>
    </location>
</feature>
<feature type="binding site" evidence="12">
    <location>
        <position position="238"/>
    </location>
    <ligand>
        <name>Zn(2+)</name>
        <dbReference type="ChEBI" id="CHEBI:29105"/>
    </ligand>
</feature>
<dbReference type="PANTHER" id="PTHR10890">
    <property type="entry name" value="CYSTEINYL-TRNA SYNTHETASE"/>
    <property type="match status" value="1"/>
</dbReference>
<reference evidence="14 15" key="1">
    <citation type="submission" date="2020-11" db="EMBL/GenBank/DDBJ databases">
        <title>Vibrio nitrifigilis sp. nov., a marine nitrogen-fixing bacterium isolated from the lagoon sediment of an islet inside an atoll.</title>
        <authorList>
            <person name="Wang L.-T."/>
            <person name="Shieh W.Y."/>
        </authorList>
    </citation>
    <scope>NUCLEOTIDE SEQUENCE [LARGE SCALE GENOMIC DNA]</scope>
    <source>
        <strain evidence="14 15">NFV-1</strain>
    </source>
</reference>
<comment type="catalytic activity">
    <reaction evidence="12">
        <text>tRNA(Cys) + L-cysteine + ATP = L-cysteinyl-tRNA(Cys) + AMP + diphosphate</text>
        <dbReference type="Rhea" id="RHEA:17773"/>
        <dbReference type="Rhea" id="RHEA-COMP:9661"/>
        <dbReference type="Rhea" id="RHEA-COMP:9679"/>
        <dbReference type="ChEBI" id="CHEBI:30616"/>
        <dbReference type="ChEBI" id="CHEBI:33019"/>
        <dbReference type="ChEBI" id="CHEBI:35235"/>
        <dbReference type="ChEBI" id="CHEBI:78442"/>
        <dbReference type="ChEBI" id="CHEBI:78517"/>
        <dbReference type="ChEBI" id="CHEBI:456215"/>
        <dbReference type="EC" id="6.1.1.16"/>
    </reaction>
</comment>
<accession>A0ABS0GCA2</accession>
<evidence type="ECO:0000313" key="14">
    <source>
        <dbReference type="EMBL" id="MBF9000012.1"/>
    </source>
</evidence>
<feature type="short sequence motif" description="'KMSKS' region" evidence="12">
    <location>
        <begin position="266"/>
        <end position="270"/>
    </location>
</feature>
<comment type="subcellular location">
    <subcellularLocation>
        <location evidence="1 12">Cytoplasm</location>
    </subcellularLocation>
</comment>
<dbReference type="NCBIfam" id="TIGR00435">
    <property type="entry name" value="cysS"/>
    <property type="match status" value="1"/>
</dbReference>
<dbReference type="Proteomes" id="UP000597206">
    <property type="component" value="Unassembled WGS sequence"/>
</dbReference>
<keyword evidence="4 12" id="KW-0963">Cytoplasm</keyword>
<protein>
    <recommendedName>
        <fullName evidence="12">Cysteine--tRNA ligase</fullName>
        <ecNumber evidence="12">6.1.1.16</ecNumber>
    </recommendedName>
    <alternativeName>
        <fullName evidence="12">Cysteinyl-tRNA synthetase</fullName>
        <shortName evidence="12">CysRS</shortName>
    </alternativeName>
</protein>
<dbReference type="RefSeq" id="WP_196122864.1">
    <property type="nucleotide sequence ID" value="NZ_JADPMR010000001.1"/>
</dbReference>
<dbReference type="PANTHER" id="PTHR10890:SF3">
    <property type="entry name" value="CYSTEINE--TRNA LIGASE, CYTOPLASMIC"/>
    <property type="match status" value="1"/>
</dbReference>
<proteinExistence type="inferred from homology"/>
<name>A0ABS0GCA2_9VIBR</name>
<evidence type="ECO:0000256" key="3">
    <source>
        <dbReference type="ARBA" id="ARBA00011245"/>
    </source>
</evidence>
<dbReference type="InterPro" id="IPR015803">
    <property type="entry name" value="Cys-tRNA-ligase"/>
</dbReference>
<dbReference type="SUPFAM" id="SSF52374">
    <property type="entry name" value="Nucleotidylyl transferase"/>
    <property type="match status" value="1"/>
</dbReference>
<comment type="caution">
    <text evidence="14">The sequence shown here is derived from an EMBL/GenBank/DDBJ whole genome shotgun (WGS) entry which is preliminary data.</text>
</comment>
<evidence type="ECO:0000256" key="10">
    <source>
        <dbReference type="ARBA" id="ARBA00022917"/>
    </source>
</evidence>
<keyword evidence="9 12" id="KW-0067">ATP-binding</keyword>
<gene>
    <name evidence="12 14" type="primary">cysS</name>
    <name evidence="14" type="ORF">I1A42_05475</name>
</gene>
<keyword evidence="11 12" id="KW-0030">Aminoacyl-tRNA synthetase</keyword>
<dbReference type="PRINTS" id="PR00983">
    <property type="entry name" value="TRNASYNTHCYS"/>
</dbReference>
<evidence type="ECO:0000256" key="5">
    <source>
        <dbReference type="ARBA" id="ARBA00022598"/>
    </source>
</evidence>
<organism evidence="14 15">
    <name type="scientific">Vibrio nitrifigilis</name>
    <dbReference type="NCBI Taxonomy" id="2789781"/>
    <lineage>
        <taxon>Bacteria</taxon>
        <taxon>Pseudomonadati</taxon>
        <taxon>Pseudomonadota</taxon>
        <taxon>Gammaproteobacteria</taxon>
        <taxon>Vibrionales</taxon>
        <taxon>Vibrionaceae</taxon>
        <taxon>Vibrio</taxon>
    </lineage>
</organism>
<dbReference type="Pfam" id="PF09190">
    <property type="entry name" value="DALR_2"/>
    <property type="match status" value="1"/>
</dbReference>
<sequence length="460" mass="52561">MLKIYNTLTRQKEEFKPIVAGKVGMYVCGVTIYDLCHIGHGRTFVSFDVVSRYLRYSGYDLTFVRNITDIDDKIIKRAAENGESCESLTERLVQEMYNDFDALNIRRPDVEPRATKFIPQIIELVQTLINKGYAYVADNGDVMFEVSKFDEYGRLSRQDLDQLQAGARVDIESAKRSPLDFVVWKMSKPGEPEWDSPWGKGRPGWHIECSAMNSSILGDHFDIHGGGSDLQFPHHENEIAQSCCAHDSQYVNTWMHSGMVMVDREKMSKSLGNFFTIRDVLEHYDAETVRYFLMSGHYRSQLNYSEENLKQARASLERLYTALRGLDLTVAPADNHDYKARFNTAMDDDFNTPEAYSVLFDMARDINRLKGEDQEQANSLGALMRELADVIGILYQDPEQFLQGELGDDDEAAEIEALIKLRNDSRAAKDWANADMARDKLNEMGVILEDGPEGTTWRRK</sequence>
<keyword evidence="15" id="KW-1185">Reference proteome</keyword>
<feature type="binding site" evidence="12">
    <location>
        <position position="269"/>
    </location>
    <ligand>
        <name>ATP</name>
        <dbReference type="ChEBI" id="CHEBI:30616"/>
    </ligand>
</feature>
<dbReference type="InterPro" id="IPR015273">
    <property type="entry name" value="Cys-tRNA-synt_Ia_DALR"/>
</dbReference>
<evidence type="ECO:0000256" key="9">
    <source>
        <dbReference type="ARBA" id="ARBA00022840"/>
    </source>
</evidence>
<keyword evidence="10 12" id="KW-0648">Protein biosynthesis</keyword>
<dbReference type="Pfam" id="PF01406">
    <property type="entry name" value="tRNA-synt_1e"/>
    <property type="match status" value="1"/>
</dbReference>
<feature type="short sequence motif" description="'HIGH' region" evidence="12">
    <location>
        <begin position="30"/>
        <end position="40"/>
    </location>
</feature>
<dbReference type="InterPro" id="IPR024909">
    <property type="entry name" value="Cys-tRNA/MSH_ligase"/>
</dbReference>
<evidence type="ECO:0000256" key="8">
    <source>
        <dbReference type="ARBA" id="ARBA00022833"/>
    </source>
</evidence>